<dbReference type="GO" id="GO:0016491">
    <property type="term" value="F:oxidoreductase activity"/>
    <property type="evidence" value="ECO:0007669"/>
    <property type="project" value="InterPro"/>
</dbReference>
<evidence type="ECO:0000313" key="1">
    <source>
        <dbReference type="EMBL" id="EGF91422.1"/>
    </source>
</evidence>
<reference evidence="2" key="1">
    <citation type="submission" date="2011-03" db="EMBL/GenBank/DDBJ databases">
        <title>Draft genome sequence of Brevundimonas diminuta.</title>
        <authorList>
            <person name="Brown P.J.B."/>
            <person name="Buechlein A."/>
            <person name="Hemmerich C."/>
            <person name="Brun Y.V."/>
        </authorList>
    </citation>
    <scope>NUCLEOTIDE SEQUENCE [LARGE SCALE GENOMIC DNA]</scope>
    <source>
        <strain evidence="2">C19</strain>
    </source>
</reference>
<dbReference type="PANTHER" id="PTHR34598">
    <property type="entry name" value="BLL6449 PROTEIN"/>
    <property type="match status" value="1"/>
</dbReference>
<organism evidence="1 2">
    <name type="scientific">Asticcacaulis biprosthecium C19</name>
    <dbReference type="NCBI Taxonomy" id="715226"/>
    <lineage>
        <taxon>Bacteria</taxon>
        <taxon>Pseudomonadati</taxon>
        <taxon>Pseudomonadota</taxon>
        <taxon>Alphaproteobacteria</taxon>
        <taxon>Caulobacterales</taxon>
        <taxon>Caulobacteraceae</taxon>
        <taxon>Asticcacaulis</taxon>
    </lineage>
</organism>
<dbReference type="NCBIfam" id="NF041278">
    <property type="entry name" value="CmcJ_NvfI_EfuI"/>
    <property type="match status" value="1"/>
</dbReference>
<dbReference type="AlphaFoldDB" id="F4QMI1"/>
<dbReference type="GO" id="GO:0008168">
    <property type="term" value="F:methyltransferase activity"/>
    <property type="evidence" value="ECO:0007669"/>
    <property type="project" value="UniProtKB-KW"/>
</dbReference>
<dbReference type="Proteomes" id="UP000006512">
    <property type="component" value="Unassembled WGS sequence"/>
</dbReference>
<protein>
    <submittedName>
        <fullName evidence="1">Methyltransferase CmcJ</fullName>
    </submittedName>
</protein>
<keyword evidence="1" id="KW-0808">Transferase</keyword>
<dbReference type="PANTHER" id="PTHR34598:SF3">
    <property type="entry name" value="OXIDOREDUCTASE AN1597"/>
    <property type="match status" value="1"/>
</dbReference>
<keyword evidence="1" id="KW-0489">Methyltransferase</keyword>
<dbReference type="eggNOG" id="ENOG502Z9FC">
    <property type="taxonomic scope" value="Bacteria"/>
</dbReference>
<dbReference type="GO" id="GO:0032259">
    <property type="term" value="P:methylation"/>
    <property type="evidence" value="ECO:0007669"/>
    <property type="project" value="UniProtKB-KW"/>
</dbReference>
<dbReference type="RefSeq" id="WP_006273624.1">
    <property type="nucleotide sequence ID" value="NZ_GL883078.1"/>
</dbReference>
<dbReference type="STRING" id="715226.ABI_28380"/>
<name>F4QMI1_9CAUL</name>
<gene>
    <name evidence="1" type="ORF">ABI_28380</name>
</gene>
<proteinExistence type="predicted"/>
<dbReference type="HOGENOM" id="CLU_1051447_0_0_5"/>
<evidence type="ECO:0000313" key="2">
    <source>
        <dbReference type="Proteomes" id="UP000006512"/>
    </source>
</evidence>
<dbReference type="EMBL" id="GL883078">
    <property type="protein sequence ID" value="EGF91422.1"/>
    <property type="molecule type" value="Genomic_DNA"/>
</dbReference>
<dbReference type="InterPro" id="IPR044053">
    <property type="entry name" value="AsaB-like"/>
</dbReference>
<accession>F4QMI1</accession>
<sequence length="294" mass="33127">MTVETTLNGFIRRDLKLDGPVQIRIKPPFDSMPWAEAPPITIQDARVLQGGQDAADFLDARGFVLLDHLSAVKDWDAGGAAPLERNEIARIYMPEVEALIRNRLMPGQRLEFEQGPFLIRRGPNTGNIYANGVHQDYGLTPDDYQESLEAFSSAAFAAAWRARFERPEVAGFVVLDLWRPVYMAGPLRHMPLAVCDPHSIEMEDLVPAALVGFAPSGKNTNQLSLKYSPEQRWWYYPGITTGEVLVFKLFEYFKDGRRKGLQTCFHTAFTDPRTPEDAEPRQSCEHRVGVFVMG</sequence>
<dbReference type="OrthoDB" id="5173234at2"/>
<keyword evidence="2" id="KW-1185">Reference proteome</keyword>